<dbReference type="EMBL" id="VRMN01000002">
    <property type="protein sequence ID" value="KAA8496319.1"/>
    <property type="molecule type" value="Genomic_DNA"/>
</dbReference>
<proteinExistence type="predicted"/>
<accession>A0A5J4YXK9</accession>
<evidence type="ECO:0000256" key="1">
    <source>
        <dbReference type="SAM" id="MobiDB-lite"/>
    </source>
</evidence>
<protein>
    <submittedName>
        <fullName evidence="2">Uncharacterized protein</fullName>
    </submittedName>
</protein>
<name>A0A5J4YXK9_PORPP</name>
<evidence type="ECO:0000313" key="2">
    <source>
        <dbReference type="EMBL" id="KAA8496319.1"/>
    </source>
</evidence>
<dbReference type="AlphaFoldDB" id="A0A5J4YXK9"/>
<gene>
    <name evidence="2" type="ORF">FVE85_0048</name>
</gene>
<dbReference type="Proteomes" id="UP000324585">
    <property type="component" value="Unassembled WGS sequence"/>
</dbReference>
<reference evidence="3" key="1">
    <citation type="journal article" date="2019" name="Nat. Commun.">
        <title>Expansion of phycobilisome linker gene families in mesophilic red algae.</title>
        <authorList>
            <person name="Lee J."/>
            <person name="Kim D."/>
            <person name="Bhattacharya D."/>
            <person name="Yoon H.S."/>
        </authorList>
    </citation>
    <scope>NUCLEOTIDE SEQUENCE [LARGE SCALE GENOMIC DNA]</scope>
    <source>
        <strain evidence="3">CCMP 1328</strain>
    </source>
</reference>
<comment type="caution">
    <text evidence="2">The sequence shown here is derived from an EMBL/GenBank/DDBJ whole genome shotgun (WGS) entry which is preliminary data.</text>
</comment>
<keyword evidence="3" id="KW-1185">Reference proteome</keyword>
<evidence type="ECO:0000313" key="3">
    <source>
        <dbReference type="Proteomes" id="UP000324585"/>
    </source>
</evidence>
<organism evidence="2 3">
    <name type="scientific">Porphyridium purpureum</name>
    <name type="common">Red alga</name>
    <name type="synonym">Porphyridium cruentum</name>
    <dbReference type="NCBI Taxonomy" id="35688"/>
    <lineage>
        <taxon>Eukaryota</taxon>
        <taxon>Rhodophyta</taxon>
        <taxon>Bangiophyceae</taxon>
        <taxon>Porphyridiales</taxon>
        <taxon>Porphyridiaceae</taxon>
        <taxon>Porphyridium</taxon>
    </lineage>
</organism>
<feature type="region of interest" description="Disordered" evidence="1">
    <location>
        <begin position="407"/>
        <end position="445"/>
    </location>
</feature>
<sequence length="445" mass="50755">MHFIFSRYNTMHGSDLAYAQKLQVQYAGSGHLRTPELGCGWPHGRRARGAVRHYPEKTSAYWIWSLARVCARRAVRRDLRFRGVDVDDADAASNFSNEYDLEPVEKENILWYAWCMFNHAYASSHAFEKVDPGTREQPFCDTPLGSPLQLSAVPLSYSTMWMPRLIADYAVRPTDPEWIVLVLNRFVAQADITNVVEPQLGDLANPTYVRELQKQPLDPGEGSLRLPTEGWPSFQTFLPHGYFDALGLYKGPEDMRNVRGFSDTANHPSALFRTRDRFGEEGRMAATENEGVVEVSSWGYRASARRPRPMYDERVRVSQGTEPFYRHVLRPVLSPGVPPLYGQGSRPYDEPVEWPYERWPAPVQAQDYAVPFASTRAPMYAPVRARALHEVPDETALWEALQRQEYDPHARTVSDLPSGQPTDEQMYINPEHEPEASDPASWSLH</sequence>